<organism evidence="1 2">
    <name type="scientific">Actinomadura keratinilytica</name>
    <dbReference type="NCBI Taxonomy" id="547461"/>
    <lineage>
        <taxon>Bacteria</taxon>
        <taxon>Bacillati</taxon>
        <taxon>Actinomycetota</taxon>
        <taxon>Actinomycetes</taxon>
        <taxon>Streptosporangiales</taxon>
        <taxon>Thermomonosporaceae</taxon>
        <taxon>Actinomadura</taxon>
    </lineage>
</organism>
<comment type="caution">
    <text evidence="1">The sequence shown here is derived from an EMBL/GenBank/DDBJ whole genome shotgun (WGS) entry which is preliminary data.</text>
</comment>
<dbReference type="RefSeq" id="WP_345019883.1">
    <property type="nucleotide sequence ID" value="NZ_BAABDO010000022.1"/>
</dbReference>
<keyword evidence="2" id="KW-1185">Reference proteome</keyword>
<accession>A0ABP7YK84</accession>
<sequence length="42" mass="4960">MNHVFQWLPLISLLLQATSTGLAVAREVRRARQVRNRRNEEE</sequence>
<protein>
    <submittedName>
        <fullName evidence="1">Uncharacterized protein</fullName>
    </submittedName>
</protein>
<reference evidence="2" key="1">
    <citation type="journal article" date="2019" name="Int. J. Syst. Evol. Microbiol.">
        <title>The Global Catalogue of Microorganisms (GCM) 10K type strain sequencing project: providing services to taxonomists for standard genome sequencing and annotation.</title>
        <authorList>
            <consortium name="The Broad Institute Genomics Platform"/>
            <consortium name="The Broad Institute Genome Sequencing Center for Infectious Disease"/>
            <person name="Wu L."/>
            <person name="Ma J."/>
        </authorList>
    </citation>
    <scope>NUCLEOTIDE SEQUENCE [LARGE SCALE GENOMIC DNA]</scope>
    <source>
        <strain evidence="2">JCM 17316</strain>
    </source>
</reference>
<dbReference type="EMBL" id="BAABDO010000022">
    <property type="protein sequence ID" value="GAA4136920.1"/>
    <property type="molecule type" value="Genomic_DNA"/>
</dbReference>
<evidence type="ECO:0000313" key="1">
    <source>
        <dbReference type="EMBL" id="GAA4136920.1"/>
    </source>
</evidence>
<name>A0ABP7YK84_9ACTN</name>
<proteinExistence type="predicted"/>
<dbReference type="Proteomes" id="UP001500266">
    <property type="component" value="Unassembled WGS sequence"/>
</dbReference>
<gene>
    <name evidence="1" type="ORF">GCM10022416_20980</name>
</gene>
<evidence type="ECO:0000313" key="2">
    <source>
        <dbReference type="Proteomes" id="UP001500266"/>
    </source>
</evidence>